<feature type="transmembrane region" description="Helical" evidence="1">
    <location>
        <begin position="288"/>
        <end position="305"/>
    </location>
</feature>
<gene>
    <name evidence="2" type="ORF">F929_00974</name>
</gene>
<evidence type="ECO:0008006" key="4">
    <source>
        <dbReference type="Google" id="ProtNLM"/>
    </source>
</evidence>
<proteinExistence type="predicted"/>
<sequence length="345" mass="40599">MVLTVKKEFLWFLMLSIPLAILVGDRGATPDTQIYFDVFKYINNYNLINPKEFYAQTGMEIGFGWYSWLLSYLTSSSFLLFSLFSFLNFYFIYKTARALSLPYLYCLLFYVPSAYFFMQQFMQMRQGLAISMVIFSIVRLLQFRTDLFAWCVLIASFFIHQTSGLVFIFAFLFYLLKDSFLFSVDKVKLTLILSFFAFVFLFKFFLLNLLIGSFERLQSYANTDNYSEDIALLSLPNIRTMLVVSFLLFFSKENILKRDEYKFFLYLMVIALAARVGFSEFAIMSGRLSTAFSYVEIFVLPILFLSRFNKVYCLLFGIIYFILQIIITLGFQAPYLLELYFSPLY</sequence>
<dbReference type="Proteomes" id="UP000013986">
    <property type="component" value="Unassembled WGS sequence"/>
</dbReference>
<feature type="transmembrane region" description="Helical" evidence="1">
    <location>
        <begin position="263"/>
        <end position="282"/>
    </location>
</feature>
<dbReference type="Pfam" id="PF14897">
    <property type="entry name" value="EpsG"/>
    <property type="match status" value="1"/>
</dbReference>
<organism evidence="2 3">
    <name type="scientific">Acinetobacter lactucae</name>
    <dbReference type="NCBI Taxonomy" id="1785128"/>
    <lineage>
        <taxon>Bacteria</taxon>
        <taxon>Pseudomonadati</taxon>
        <taxon>Pseudomonadota</taxon>
        <taxon>Gammaproteobacteria</taxon>
        <taxon>Moraxellales</taxon>
        <taxon>Moraxellaceae</taxon>
        <taxon>Acinetobacter</taxon>
        <taxon>Acinetobacter calcoaceticus/baumannii complex</taxon>
    </lineage>
</organism>
<dbReference type="OrthoDB" id="1151598at2"/>
<comment type="caution">
    <text evidence="2">The sequence shown here is derived from an EMBL/GenBank/DDBJ whole genome shotgun (WGS) entry which is preliminary data.</text>
</comment>
<keyword evidence="1" id="KW-0472">Membrane</keyword>
<protein>
    <recommendedName>
        <fullName evidence="4">EpsG family protein</fullName>
    </recommendedName>
</protein>
<name>R8YZQ7_9GAMM</name>
<dbReference type="RefSeq" id="WP_016143973.1">
    <property type="nucleotide sequence ID" value="NZ_KB976991.1"/>
</dbReference>
<reference evidence="2 3" key="1">
    <citation type="submission" date="2013-02" db="EMBL/GenBank/DDBJ databases">
        <title>The Genome Sequence of Acinetobacter pittii ANC 4052.</title>
        <authorList>
            <consortium name="The Broad Institute Genome Sequencing Platform"/>
            <consortium name="The Broad Institute Genome Sequencing Center for Infectious Disease"/>
            <person name="Cerqueira G."/>
            <person name="Feldgarden M."/>
            <person name="Courvalin P."/>
            <person name="Perichon B."/>
            <person name="Grillot-Courvalin C."/>
            <person name="Clermont D."/>
            <person name="Rocha E."/>
            <person name="Yoon E.-J."/>
            <person name="Nemec A."/>
            <person name="Walker B."/>
            <person name="Young S.K."/>
            <person name="Zeng Q."/>
            <person name="Gargeya S."/>
            <person name="Fitzgerald M."/>
            <person name="Haas B."/>
            <person name="Abouelleil A."/>
            <person name="Alvarado L."/>
            <person name="Arachchi H.M."/>
            <person name="Berlin A.M."/>
            <person name="Chapman S.B."/>
            <person name="Dewar J."/>
            <person name="Goldberg J."/>
            <person name="Griggs A."/>
            <person name="Gujja S."/>
            <person name="Hansen M."/>
            <person name="Howarth C."/>
            <person name="Imamovic A."/>
            <person name="Larimer J."/>
            <person name="McCowan C."/>
            <person name="Murphy C."/>
            <person name="Neiman D."/>
            <person name="Pearson M."/>
            <person name="Priest M."/>
            <person name="Roberts A."/>
            <person name="Saif S."/>
            <person name="Shea T."/>
            <person name="Sisk P."/>
            <person name="Sykes S."/>
            <person name="Wortman J."/>
            <person name="Nusbaum C."/>
            <person name="Birren B."/>
        </authorList>
    </citation>
    <scope>NUCLEOTIDE SEQUENCE [LARGE SCALE GENOMIC DNA]</scope>
    <source>
        <strain evidence="2 3">ANC 4052</strain>
    </source>
</reference>
<feature type="transmembrane region" description="Helical" evidence="1">
    <location>
        <begin position="187"/>
        <end position="210"/>
    </location>
</feature>
<dbReference type="AlphaFoldDB" id="R8YZQ7"/>
<dbReference type="PATRIC" id="fig|1217689.3.peg.957"/>
<evidence type="ECO:0000256" key="1">
    <source>
        <dbReference type="SAM" id="Phobius"/>
    </source>
</evidence>
<keyword evidence="1" id="KW-0812">Transmembrane</keyword>
<feature type="transmembrane region" description="Helical" evidence="1">
    <location>
        <begin position="147"/>
        <end position="175"/>
    </location>
</feature>
<feature type="transmembrane region" description="Helical" evidence="1">
    <location>
        <begin position="312"/>
        <end position="337"/>
    </location>
</feature>
<evidence type="ECO:0000313" key="3">
    <source>
        <dbReference type="Proteomes" id="UP000013986"/>
    </source>
</evidence>
<accession>R8YZQ7</accession>
<keyword evidence="1" id="KW-1133">Transmembrane helix</keyword>
<feature type="transmembrane region" description="Helical" evidence="1">
    <location>
        <begin position="69"/>
        <end position="93"/>
    </location>
</feature>
<evidence type="ECO:0000313" key="2">
    <source>
        <dbReference type="EMBL" id="EOQ74855.1"/>
    </source>
</evidence>
<dbReference type="InterPro" id="IPR049458">
    <property type="entry name" value="EpsG-like"/>
</dbReference>
<feature type="transmembrane region" description="Helical" evidence="1">
    <location>
        <begin position="99"/>
        <end position="117"/>
    </location>
</feature>
<feature type="transmembrane region" description="Helical" evidence="1">
    <location>
        <begin position="230"/>
        <end position="251"/>
    </location>
</feature>
<dbReference type="HOGENOM" id="CLU_798524_0_0_6"/>
<dbReference type="EMBL" id="APQO01000004">
    <property type="protein sequence ID" value="EOQ74855.1"/>
    <property type="molecule type" value="Genomic_DNA"/>
</dbReference>